<reference evidence="8" key="1">
    <citation type="journal article" date="2023" name="Mol. Biol. Evol.">
        <title>Third-Generation Sequencing Reveals the Adaptive Role of the Epigenome in Three Deep-Sea Polychaetes.</title>
        <authorList>
            <person name="Perez M."/>
            <person name="Aroh O."/>
            <person name="Sun Y."/>
            <person name="Lan Y."/>
            <person name="Juniper S.K."/>
            <person name="Young C.R."/>
            <person name="Angers B."/>
            <person name="Qian P.Y."/>
        </authorList>
    </citation>
    <scope>NUCLEOTIDE SEQUENCE</scope>
    <source>
        <strain evidence="8">P08H-3</strain>
    </source>
</reference>
<dbReference type="SUPFAM" id="SSF57535">
    <property type="entry name" value="Complement control module/SCR domain"/>
    <property type="match status" value="8"/>
</dbReference>
<keyword evidence="9" id="KW-1185">Reference proteome</keyword>
<evidence type="ECO:0000313" key="8">
    <source>
        <dbReference type="EMBL" id="KAK2145949.1"/>
    </source>
</evidence>
<dbReference type="PROSITE" id="PS50923">
    <property type="entry name" value="SUSHI"/>
    <property type="match status" value="7"/>
</dbReference>
<organism evidence="8 9">
    <name type="scientific">Paralvinella palmiformis</name>
    <dbReference type="NCBI Taxonomy" id="53620"/>
    <lineage>
        <taxon>Eukaryota</taxon>
        <taxon>Metazoa</taxon>
        <taxon>Spiralia</taxon>
        <taxon>Lophotrochozoa</taxon>
        <taxon>Annelida</taxon>
        <taxon>Polychaeta</taxon>
        <taxon>Sedentaria</taxon>
        <taxon>Canalipalpata</taxon>
        <taxon>Terebellida</taxon>
        <taxon>Terebelliformia</taxon>
        <taxon>Alvinellidae</taxon>
        <taxon>Paralvinella</taxon>
    </lineage>
</organism>
<dbReference type="Proteomes" id="UP001208570">
    <property type="component" value="Unassembled WGS sequence"/>
</dbReference>
<keyword evidence="6" id="KW-0472">Membrane</keyword>
<evidence type="ECO:0000313" key="9">
    <source>
        <dbReference type="Proteomes" id="UP001208570"/>
    </source>
</evidence>
<evidence type="ECO:0000256" key="5">
    <source>
        <dbReference type="PROSITE-ProRule" id="PRU00302"/>
    </source>
</evidence>
<feature type="domain" description="Sushi" evidence="7">
    <location>
        <begin position="961"/>
        <end position="1019"/>
    </location>
</feature>
<dbReference type="InterPro" id="IPR035976">
    <property type="entry name" value="Sushi/SCR/CCP_sf"/>
</dbReference>
<dbReference type="CDD" id="cd00033">
    <property type="entry name" value="CCP"/>
    <property type="match status" value="5"/>
</dbReference>
<dbReference type="PANTHER" id="PTHR19325">
    <property type="entry name" value="COMPLEMENT COMPONENT-RELATED SUSHI DOMAIN-CONTAINING"/>
    <property type="match status" value="1"/>
</dbReference>
<name>A0AAD9J3X9_9ANNE</name>
<keyword evidence="4" id="KW-0325">Glycoprotein</keyword>
<dbReference type="SMART" id="SM00032">
    <property type="entry name" value="CCP"/>
    <property type="match status" value="8"/>
</dbReference>
<dbReference type="PANTHER" id="PTHR19325:SF571">
    <property type="entry name" value="SUSHI DOMAIN-CONTAINING PROTEIN"/>
    <property type="match status" value="1"/>
</dbReference>
<sequence>MVYRICSGKSPDPLSLLMDIDQSELDPMLVTNPCLKNEKSYLLDLWDVKHIDKVRLSIYEASKESAYIVFDGKCSETTSCNSNDRNMFFMLHQNQSGCSDSSGWMNVALDSQTDCQSTNTYPAIYFSKVNTVARFNDNTQMIAADSLVVWVRLRTEFTSFDSKLKEGMATLTVDLTETMTVHSIELVEPLSGNRINIIKRQQTSTANISLITTVRIYYIPELEIHILSSLPSEINKLSDNSLCGVYPQHLTMSTIYCNMTSPGQYVVVVSKRDSQFAFCDIQVHRAARQWRHSIADECSVTDDMAVDYAYNVTIIPNPEKPIDANGTIVGWWLTLNLTNYRESGDEPTFYLQLWRCRGVSGSMTTFQLLGQTVVTATDEEGHKKIDLKVSDRLEAFEGDLIGISMTGPGCLSYYRNISDTKCVFVGDRNTPEMKVGSTMNFSSVWFDDWTYDVEAILEPVVSDDPWIKIYHSSSQLYFSTAMEFVPYETFTEELDNSLYLHPTADCPHWVKTYLWKLDSGGQLISQATFSCLDVDVYYGSYILDLNDCYNVSWGIWTFENNKLKNVMFGLCLNYDSACGQNGITNCFLRDCDLATTLEMEPFYLHGHQSYGCYYSQTGSFPNTKSIETAVDPLATCRDWCLTSVNDTLFSIFSNHCACHNVTFQPYITLPEPYCDKPCFGEEPFDRVPTCAEVCLITPNIWYTNMPDCIINGVELGDYCSVMCNTGYNFSSSMNNVSSFNYDNEEAYVNGYVNLTCLDNRTWSLTEAQTCEPVTCPLYNDSSITPTLLTNMYNQWEIFKCRTGYSSIGGVANLTCLANGTWDDQYLQCTAGGITRHGDAITEDEELYPTLENMIILTWLHLLPNDLPHLVKQRYGTELRSRTLASIKSEISQAMDTLLDEAQLTTDAHVIDLESSKPGVPYGSWFRYTCHFRYRNLSDVDVTLNCQADGTWSASLPDCELIDCHEPPAVASANSTYNGTYYLDTVTYSCKYGFEHTAGDLVRYCGYDGSWNATAPTCKVLVVGASSYRTIRVRPISEILCSSPPSQENTTMSVSNDGFGIGSIVTYTCLRGYKSSDPGVNTSESRCQLSRNWQELTSPLSCMSKYSGDSLSKPRTELNECTGNNLGDSAVYRPKLGYQISIGIIKVTCSGDGKWLTPQVIQCSNPPLVPNTIVLGTGINYNDEREYTCNSSVVGSATSRCSLDMIWTPVSLNCEVKCPSPKQNITLSQGVIFKSLNPETVYLVKSSVTVICDSGYNYVSGTVPFYGGCDPPEILQNAFGTVYNDSGRFRVIYECMNGYNMSTTETPEMKCSMRQWIGPAFECLPFIFCPLPDAGKYSTLKAGENDLFTPGTEVQYSCGEGYFADDGDDKRVCSTDGTWSGTALNCQELPCPEPPTVKHASYEIDKYSRGKYCVYKCFPGFKYVSGDLYKNCTSIGIWVGKNPVCEESSEPDQTRLEYIEAMIRSNMSESMLVLEKFGFTEADFTPTSQSIGGVEVIFLVFVVVFFVGADIPDLKREIKQRLIPNLKSCFGK</sequence>
<feature type="transmembrane region" description="Helical" evidence="6">
    <location>
        <begin position="1490"/>
        <end position="1510"/>
    </location>
</feature>
<evidence type="ECO:0000256" key="2">
    <source>
        <dbReference type="ARBA" id="ARBA00022737"/>
    </source>
</evidence>
<keyword evidence="3" id="KW-1015">Disulfide bond</keyword>
<protein>
    <recommendedName>
        <fullName evidence="7">Sushi domain-containing protein</fullName>
    </recommendedName>
</protein>
<feature type="domain" description="Sushi" evidence="7">
    <location>
        <begin position="1326"/>
        <end position="1387"/>
    </location>
</feature>
<proteinExistence type="predicted"/>
<feature type="domain" description="Sushi" evidence="7">
    <location>
        <begin position="768"/>
        <end position="830"/>
    </location>
</feature>
<feature type="domain" description="Sushi" evidence="7">
    <location>
        <begin position="1388"/>
        <end position="1446"/>
    </location>
</feature>
<dbReference type="SUPFAM" id="SSF50370">
    <property type="entry name" value="Ricin B-like lectins"/>
    <property type="match status" value="1"/>
</dbReference>
<comment type="caution">
    <text evidence="5">Lacks conserved residue(s) required for the propagation of feature annotation.</text>
</comment>
<evidence type="ECO:0000256" key="6">
    <source>
        <dbReference type="SAM" id="Phobius"/>
    </source>
</evidence>
<dbReference type="EMBL" id="JAODUP010000645">
    <property type="protein sequence ID" value="KAK2145949.1"/>
    <property type="molecule type" value="Genomic_DNA"/>
</dbReference>
<dbReference type="Pfam" id="PF00084">
    <property type="entry name" value="Sushi"/>
    <property type="match status" value="5"/>
</dbReference>
<dbReference type="Gene3D" id="2.10.70.10">
    <property type="entry name" value="Complement Module, domain 1"/>
    <property type="match status" value="7"/>
</dbReference>
<comment type="caution">
    <text evidence="8">The sequence shown here is derived from an EMBL/GenBank/DDBJ whole genome shotgun (WGS) entry which is preliminary data.</text>
</comment>
<evidence type="ECO:0000259" key="7">
    <source>
        <dbReference type="PROSITE" id="PS50923"/>
    </source>
</evidence>
<evidence type="ECO:0000256" key="4">
    <source>
        <dbReference type="ARBA" id="ARBA00023180"/>
    </source>
</evidence>
<dbReference type="InterPro" id="IPR000436">
    <property type="entry name" value="Sushi_SCR_CCP_dom"/>
</dbReference>
<evidence type="ECO:0000256" key="3">
    <source>
        <dbReference type="ARBA" id="ARBA00023157"/>
    </source>
</evidence>
<evidence type="ECO:0000256" key="1">
    <source>
        <dbReference type="ARBA" id="ARBA00022659"/>
    </source>
</evidence>
<feature type="domain" description="Sushi" evidence="7">
    <location>
        <begin position="907"/>
        <end position="960"/>
    </location>
</feature>
<dbReference type="InterPro" id="IPR050350">
    <property type="entry name" value="Compl-Cell_Adhes-Reg"/>
</dbReference>
<gene>
    <name evidence="8" type="ORF">LSH36_645g01091</name>
</gene>
<dbReference type="InterPro" id="IPR035992">
    <property type="entry name" value="Ricin_B-like_lectins"/>
</dbReference>
<keyword evidence="2" id="KW-0677">Repeat</keyword>
<feature type="domain" description="Sushi" evidence="7">
    <location>
        <begin position="1038"/>
        <end position="1103"/>
    </location>
</feature>
<accession>A0AAD9J3X9</accession>
<keyword evidence="6" id="KW-0812">Transmembrane</keyword>
<keyword evidence="6" id="KW-1133">Transmembrane helix</keyword>
<keyword evidence="1 5" id="KW-0768">Sushi</keyword>
<feature type="domain" description="Sushi" evidence="7">
    <location>
        <begin position="1160"/>
        <end position="1215"/>
    </location>
</feature>